<dbReference type="GO" id="GO:0005524">
    <property type="term" value="F:ATP binding"/>
    <property type="evidence" value="ECO:0007669"/>
    <property type="project" value="InterPro"/>
</dbReference>
<feature type="coiled-coil region" evidence="1">
    <location>
        <begin position="621"/>
        <end position="648"/>
    </location>
</feature>
<dbReference type="PANTHER" id="PTHR43615">
    <property type="entry name" value="PHOSPHOENOLPYRUVATE SYNTHASE-RELATED"/>
    <property type="match status" value="1"/>
</dbReference>
<keyword evidence="4" id="KW-0418">Kinase</keyword>
<evidence type="ECO:0000259" key="2">
    <source>
        <dbReference type="Pfam" id="PF00391"/>
    </source>
</evidence>
<dbReference type="Pfam" id="PF00391">
    <property type="entry name" value="PEP-utilizers"/>
    <property type="match status" value="1"/>
</dbReference>
<dbReference type="InterPro" id="IPR013815">
    <property type="entry name" value="ATP_grasp_subdomain_1"/>
</dbReference>
<name>A0A7C3J2T8_9CREN</name>
<dbReference type="SUPFAM" id="SSF52009">
    <property type="entry name" value="Phosphohistidine domain"/>
    <property type="match status" value="1"/>
</dbReference>
<evidence type="ECO:0000256" key="1">
    <source>
        <dbReference type="SAM" id="Coils"/>
    </source>
</evidence>
<dbReference type="GO" id="GO:0016301">
    <property type="term" value="F:kinase activity"/>
    <property type="evidence" value="ECO:0007669"/>
    <property type="project" value="UniProtKB-KW"/>
</dbReference>
<dbReference type="Pfam" id="PF01326">
    <property type="entry name" value="PPDK_N"/>
    <property type="match status" value="1"/>
</dbReference>
<dbReference type="PANTHER" id="PTHR43615:SF1">
    <property type="entry name" value="PPDK_N DOMAIN-CONTAINING PROTEIN"/>
    <property type="match status" value="1"/>
</dbReference>
<gene>
    <name evidence="4" type="ORF">ENS19_07195</name>
</gene>
<keyword evidence="1" id="KW-0175">Coiled coil</keyword>
<dbReference type="InterPro" id="IPR051549">
    <property type="entry name" value="PEP_Utilizing_Enz"/>
</dbReference>
<dbReference type="InterPro" id="IPR002192">
    <property type="entry name" value="PPDK_AMP/ATP-bd"/>
</dbReference>
<dbReference type="Gene3D" id="3.50.30.10">
    <property type="entry name" value="Phosphohistidine domain"/>
    <property type="match status" value="1"/>
</dbReference>
<keyword evidence="4" id="KW-0808">Transferase</keyword>
<organism evidence="4">
    <name type="scientific">Candidatus Methanomethylicus mesodigestus</name>
    <dbReference type="NCBI Taxonomy" id="1867258"/>
    <lineage>
        <taxon>Archaea</taxon>
        <taxon>Thermoproteota</taxon>
        <taxon>Methanosuratincolia</taxon>
        <taxon>Candidatus Methanomethylicales</taxon>
        <taxon>Candidatus Methanomethylicaceae</taxon>
        <taxon>Candidatus Methanomethylicus</taxon>
    </lineage>
</organism>
<dbReference type="AlphaFoldDB" id="A0A7C3J2T8"/>
<feature type="domain" description="PEP-utilising enzyme mobile" evidence="2">
    <location>
        <begin position="797"/>
        <end position="867"/>
    </location>
</feature>
<reference evidence="4" key="1">
    <citation type="journal article" date="2020" name="mSystems">
        <title>Genome- and Community-Level Interaction Insights into Carbon Utilization and Element Cycling Functions of Hydrothermarchaeota in Hydrothermal Sediment.</title>
        <authorList>
            <person name="Zhou Z."/>
            <person name="Liu Y."/>
            <person name="Xu W."/>
            <person name="Pan J."/>
            <person name="Luo Z.H."/>
            <person name="Li M."/>
        </authorList>
    </citation>
    <scope>NUCLEOTIDE SEQUENCE [LARGE SCALE GENOMIC DNA]</scope>
    <source>
        <strain evidence="4">SpSt-468</strain>
    </source>
</reference>
<dbReference type="SUPFAM" id="SSF56059">
    <property type="entry name" value="Glutathione synthetase ATP-binding domain-like"/>
    <property type="match status" value="1"/>
</dbReference>
<keyword evidence="4" id="KW-0670">Pyruvate</keyword>
<dbReference type="Gene3D" id="3.30.1490.20">
    <property type="entry name" value="ATP-grasp fold, A domain"/>
    <property type="match status" value="1"/>
</dbReference>
<dbReference type="EMBL" id="DSTX01000011">
    <property type="protein sequence ID" value="HFK21039.1"/>
    <property type="molecule type" value="Genomic_DNA"/>
</dbReference>
<protein>
    <submittedName>
        <fullName evidence="4">Phosphoenolpyruvate protein kinase</fullName>
    </submittedName>
</protein>
<dbReference type="Gene3D" id="3.30.470.20">
    <property type="entry name" value="ATP-grasp fold, B domain"/>
    <property type="match status" value="1"/>
</dbReference>
<evidence type="ECO:0000259" key="3">
    <source>
        <dbReference type="Pfam" id="PF01326"/>
    </source>
</evidence>
<dbReference type="InterPro" id="IPR008279">
    <property type="entry name" value="PEP-util_enz_mobile_dom"/>
</dbReference>
<accession>A0A7C3J2T8</accession>
<proteinExistence type="predicted"/>
<evidence type="ECO:0000313" key="4">
    <source>
        <dbReference type="EMBL" id="HFK21039.1"/>
    </source>
</evidence>
<dbReference type="InterPro" id="IPR036637">
    <property type="entry name" value="Phosphohistidine_dom_sf"/>
</dbReference>
<comment type="caution">
    <text evidence="4">The sequence shown here is derived from an EMBL/GenBank/DDBJ whole genome shotgun (WGS) entry which is preliminary data.</text>
</comment>
<sequence length="875" mass="98363">MEHFLFQLSGGEPADPSELGGKGANLVALKRAGFPVPDGFVVPVSSYRTFLDSASLRDKILRILGMTDLGDESDLSESSAKIKALIESSPLDPSLIEAIKSATSASGAPSLWAVRSSATAEDLPAASFAGQQDTYLKVRSDDVADTVKKCWASFWNERAIAYRHNTGISQIDGGIAVIVQRMVDAKSSGVIFTCDPVSGRDDEIVIESSWGLGESIVSGMVTPDRFVIQRKSLKIKDRKVSTKPKATYLSGGSAVEVSPDLQGSPSLSDKEIKALAEIGMRIEKLFNSPQDIEWSIEGGAIRILQSRAVTTVSRGGETLWTRAYGDEYWADVTSPLFFSWLGEWLSKYVLEEGYCVMGYWELRGLELLKLHKGHIYFNTAVLEAVFTFNPRFSRTKELLNYFPEKDQERIANAKTKILRRIWAEVRILFKDWDGMITRTDKAYRKWAAEFLEGMVRFDGLNLETLTDAELKSEYDSMVQKFLKHFRLIRYGMVTHSIGMNMMVKRWLQDWLGDTSGSLYANIVSALPDNKTITTNNALIVLARSVRDDPLVSALINGLPPKQFLEEVYYNPAIHSFCEKFTAFLKEYGHRSHTREMYFPRWSDDPTLVVEILRSLAAAPDIDIEKLEKEKLEKRLQTEKEILDRISKLRFGFFKKIIFRTVMRYAQTYLQFRENQRFYLDHIIYRQRRIFVEYGRRLAERGLLERPDDVFFLSKEEVFDMAAGKIGDMGEEIRRRRAEFVKYSDKLPPKFLRGKVEFDDSVQFRGDMTKVTGTSASPGTATGTVRVVESIGELAEVNSGEILVTSNTDPGWTPVFSKLGGLITETGGILSHGAVVSREYGIPAVTAVKDAKKIFRTGQRVTIDGNEGAIYILGDG</sequence>
<feature type="domain" description="Pyruvate phosphate dikinase AMP/ATP-binding" evidence="3">
    <location>
        <begin position="18"/>
        <end position="315"/>
    </location>
</feature>